<keyword evidence="4" id="KW-0281">Fimbrium</keyword>
<evidence type="ECO:0000256" key="5">
    <source>
        <dbReference type="SAM" id="SignalP"/>
    </source>
</evidence>
<dbReference type="EMBL" id="DAAGTH010000042">
    <property type="protein sequence ID" value="HAB4466727.1"/>
    <property type="molecule type" value="Genomic_DNA"/>
</dbReference>
<feature type="signal peptide" evidence="5">
    <location>
        <begin position="1"/>
        <end position="22"/>
    </location>
</feature>
<organism evidence="7 12">
    <name type="scientific">Salmonella diarizonae</name>
    <dbReference type="NCBI Taxonomy" id="59204"/>
    <lineage>
        <taxon>Bacteria</taxon>
        <taxon>Pseudomonadati</taxon>
        <taxon>Pseudomonadota</taxon>
        <taxon>Gammaproteobacteria</taxon>
        <taxon>Enterobacterales</taxon>
        <taxon>Enterobacteriaceae</taxon>
        <taxon>Salmonella</taxon>
    </lineage>
</organism>
<evidence type="ECO:0000256" key="2">
    <source>
        <dbReference type="ARBA" id="ARBA00006671"/>
    </source>
</evidence>
<evidence type="ECO:0000256" key="3">
    <source>
        <dbReference type="ARBA" id="ARBA00022729"/>
    </source>
</evidence>
<gene>
    <name evidence="7" type="ORF">CNQ75_15925</name>
    <name evidence="8" type="ORF">FNI27_08300</name>
    <name evidence="10" type="ORF">G0D47_02895</name>
    <name evidence="11" type="ORF">G2974_19015</name>
    <name evidence="9" type="ORF">GBZ04_18925</name>
</gene>
<dbReference type="Pfam" id="PF00419">
    <property type="entry name" value="Fimbrial"/>
    <property type="match status" value="1"/>
</dbReference>
<reference evidence="8" key="3">
    <citation type="submission" date="2019-07" db="EMBL/GenBank/DDBJ databases">
        <authorList>
            <person name="Ashton P.M."/>
            <person name="Dallman T."/>
            <person name="Nair S."/>
            <person name="De Pinna E."/>
            <person name="Peters T."/>
            <person name="Grant K."/>
        </authorList>
    </citation>
    <scope>NUCLEOTIDE SEQUENCE</scope>
    <source>
        <strain evidence="8">481463</strain>
    </source>
</reference>
<evidence type="ECO:0000313" key="8">
    <source>
        <dbReference type="EMBL" id="ECJ2912977.1"/>
    </source>
</evidence>
<evidence type="ECO:0000313" key="10">
    <source>
        <dbReference type="EMBL" id="HAC6763656.1"/>
    </source>
</evidence>
<accession>A0A2I5HJW9</accession>
<dbReference type="EMBL" id="AAIXUH010000004">
    <property type="protein sequence ID" value="ECJ2912977.1"/>
    <property type="molecule type" value="Genomic_DNA"/>
</dbReference>
<dbReference type="PANTHER" id="PTHR33420:SF12">
    <property type="entry name" value="FIMBRIN-LIKE PROTEIN FIMI-RELATED"/>
    <property type="match status" value="1"/>
</dbReference>
<dbReference type="InterPro" id="IPR036937">
    <property type="entry name" value="Adhesion_dom_fimbrial_sf"/>
</dbReference>
<dbReference type="SUPFAM" id="SSF49401">
    <property type="entry name" value="Bacterial adhesins"/>
    <property type="match status" value="1"/>
</dbReference>
<evidence type="ECO:0000256" key="4">
    <source>
        <dbReference type="ARBA" id="ARBA00023263"/>
    </source>
</evidence>
<keyword evidence="3 5" id="KW-0732">Signal</keyword>
<reference evidence="7 12" key="1">
    <citation type="submission" date="2017-09" db="EMBL/GenBank/DDBJ databases">
        <title>Complete genome of Salmonella enterica subsp. diarizonae isolated from stool of a patient with bacterial enteropathy.</title>
        <authorList>
            <person name="Zhou J."/>
            <person name="Chen Q."/>
            <person name="Guo L."/>
            <person name="Fan J."/>
        </authorList>
    </citation>
    <scope>NUCLEOTIDE SEQUENCE [LARGE SCALE GENOMIC DNA]</scope>
    <source>
        <strain evidence="7 12">HZS154</strain>
    </source>
</reference>
<dbReference type="InterPro" id="IPR008966">
    <property type="entry name" value="Adhesion_dom_sf"/>
</dbReference>
<dbReference type="RefSeq" id="WP_071891251.1">
    <property type="nucleotide sequence ID" value="NZ_JAHQRT010000002.1"/>
</dbReference>
<name>A0A2I5HJW9_SALDZ</name>
<evidence type="ECO:0000259" key="6">
    <source>
        <dbReference type="Pfam" id="PF00419"/>
    </source>
</evidence>
<evidence type="ECO:0000313" key="12">
    <source>
        <dbReference type="Proteomes" id="UP000230639"/>
    </source>
</evidence>
<sequence>MLNLQRMILAGVLVSSSQISFALTDTASITATFNSTIESGTCKAVLHDDAGNLVDTLDFGNMYISEFNSNKPTKNFSIALNDCLAVTKVTIAPSSSSLCTNGDGQEDAFANTNGDAKGIAVELWSGEPDAGTKFICSQSSGQSFSVTDDTTILPMSIRMIPTETTLQAGSFDTTLTLIVTYP</sequence>
<dbReference type="Proteomes" id="UP000230639">
    <property type="component" value="Chromosome"/>
</dbReference>
<proteinExistence type="inferred from homology"/>
<evidence type="ECO:0000313" key="11">
    <source>
        <dbReference type="EMBL" id="HAE1650434.1"/>
    </source>
</evidence>
<comment type="similarity">
    <text evidence="2">Belongs to the fimbrial protein family.</text>
</comment>
<comment type="subcellular location">
    <subcellularLocation>
        <location evidence="1">Fimbrium</location>
    </subcellularLocation>
</comment>
<reference evidence="9" key="2">
    <citation type="journal article" date="2018" name="Genome Biol.">
        <title>SKESA: strategic k-mer extension for scrupulous assemblies.</title>
        <authorList>
            <person name="Souvorov A."/>
            <person name="Agarwala R."/>
            <person name="Lipman D.J."/>
        </authorList>
    </citation>
    <scope>NUCLEOTIDE SEQUENCE</scope>
    <source>
        <strain evidence="10">11-1391</strain>
        <strain evidence="9">Salmonella enterica</strain>
    </source>
</reference>
<dbReference type="STRING" id="59204.UQ49_05930"/>
<feature type="chain" id="PRO_5033309016" evidence="5">
    <location>
        <begin position="23"/>
        <end position="182"/>
    </location>
</feature>
<evidence type="ECO:0000256" key="1">
    <source>
        <dbReference type="ARBA" id="ARBA00004561"/>
    </source>
</evidence>
<dbReference type="PANTHER" id="PTHR33420">
    <property type="entry name" value="FIMBRIAL SUBUNIT ELFA-RELATED"/>
    <property type="match status" value="1"/>
</dbReference>
<dbReference type="EMBL" id="DAAMII010000002">
    <property type="protein sequence ID" value="HAC6763656.1"/>
    <property type="molecule type" value="Genomic_DNA"/>
</dbReference>
<dbReference type="AlphaFoldDB" id="A0A2I5HJW9"/>
<dbReference type="InterPro" id="IPR050263">
    <property type="entry name" value="Bact_Fimbrial_Adh_Pro"/>
</dbReference>
<evidence type="ECO:0000313" key="9">
    <source>
        <dbReference type="EMBL" id="HAB4466727.1"/>
    </source>
</evidence>
<dbReference type="EMBL" id="CP023345">
    <property type="protein sequence ID" value="ATW55876.1"/>
    <property type="molecule type" value="Genomic_DNA"/>
</dbReference>
<reference evidence="9" key="4">
    <citation type="submission" date="2019-10" db="EMBL/GenBank/DDBJ databases">
        <authorList>
            <consortium name="NCBI Pathogen Detection Project"/>
        </authorList>
    </citation>
    <scope>NUCLEOTIDE SEQUENCE</scope>
    <source>
        <strain evidence="10">11-1391</strain>
        <strain evidence="9">Salmonella enterica</strain>
    </source>
</reference>
<dbReference type="GO" id="GO:0043709">
    <property type="term" value="P:cell adhesion involved in single-species biofilm formation"/>
    <property type="evidence" value="ECO:0007669"/>
    <property type="project" value="TreeGrafter"/>
</dbReference>
<evidence type="ECO:0000313" key="7">
    <source>
        <dbReference type="EMBL" id="ATW55876.1"/>
    </source>
</evidence>
<dbReference type="GO" id="GO:0009289">
    <property type="term" value="C:pilus"/>
    <property type="evidence" value="ECO:0007669"/>
    <property type="project" value="UniProtKB-SubCell"/>
</dbReference>
<dbReference type="EMBL" id="DAARAS010000075">
    <property type="protein sequence ID" value="HAE1650434.1"/>
    <property type="molecule type" value="Genomic_DNA"/>
</dbReference>
<protein>
    <submittedName>
        <fullName evidence="9">Fimbrial protein</fullName>
    </submittedName>
</protein>
<dbReference type="Gene3D" id="2.60.40.1090">
    <property type="entry name" value="Fimbrial-type adhesion domain"/>
    <property type="match status" value="1"/>
</dbReference>
<feature type="domain" description="Fimbrial-type adhesion" evidence="6">
    <location>
        <begin position="33"/>
        <end position="181"/>
    </location>
</feature>
<dbReference type="InterPro" id="IPR000259">
    <property type="entry name" value="Adhesion_dom_fimbrial"/>
</dbReference>